<gene>
    <name evidence="10" type="primary">exbD_2</name>
    <name evidence="10" type="ORF">PbB2_01496</name>
</gene>
<evidence type="ECO:0000256" key="6">
    <source>
        <dbReference type="ARBA" id="ARBA00023136"/>
    </source>
</evidence>
<evidence type="ECO:0000256" key="3">
    <source>
        <dbReference type="ARBA" id="ARBA00022475"/>
    </source>
</evidence>
<evidence type="ECO:0000256" key="8">
    <source>
        <dbReference type="SAM" id="MobiDB-lite"/>
    </source>
</evidence>
<comment type="subcellular location">
    <subcellularLocation>
        <location evidence="1">Cell membrane</location>
        <topology evidence="1">Single-pass membrane protein</topology>
    </subcellularLocation>
    <subcellularLocation>
        <location evidence="7">Cell membrane</location>
        <topology evidence="7">Single-pass type II membrane protein</topology>
    </subcellularLocation>
</comment>
<dbReference type="PANTHER" id="PTHR30558">
    <property type="entry name" value="EXBD MEMBRANE COMPONENT OF PMF-DRIVEN MACROMOLECULE IMPORT SYSTEM"/>
    <property type="match status" value="1"/>
</dbReference>
<reference evidence="10 11" key="1">
    <citation type="journal article" date="2018" name="Genome Announc.">
        <title>Draft Genome Sequence of "Candidatus Phycosocius bacilliformis," an Alphaproteobacterial Ectosymbiont of the Hydrocarbon-Producing Green Alga Botryococcus braunii.</title>
        <authorList>
            <person name="Tanabe Y."/>
            <person name="Yamaguchi H."/>
            <person name="Watanabe M.M."/>
        </authorList>
    </citation>
    <scope>NUCLEOTIDE SEQUENCE [LARGE SCALE GENOMIC DNA]</scope>
    <source>
        <strain evidence="10 11">BOTRYCO-2</strain>
    </source>
</reference>
<feature type="region of interest" description="Disordered" evidence="8">
    <location>
        <begin position="49"/>
        <end position="69"/>
    </location>
</feature>
<dbReference type="GO" id="GO:0005886">
    <property type="term" value="C:plasma membrane"/>
    <property type="evidence" value="ECO:0007669"/>
    <property type="project" value="UniProtKB-SubCell"/>
</dbReference>
<keyword evidence="4 7" id="KW-0812">Transmembrane</keyword>
<comment type="caution">
    <text evidence="10">The sequence shown here is derived from an EMBL/GenBank/DDBJ whole genome shotgun (WGS) entry which is preliminary data.</text>
</comment>
<comment type="similarity">
    <text evidence="2 7">Belongs to the ExbD/TolR family.</text>
</comment>
<evidence type="ECO:0000313" key="11">
    <source>
        <dbReference type="Proteomes" id="UP000245086"/>
    </source>
</evidence>
<dbReference type="AlphaFoldDB" id="A0A2P2E9U2"/>
<evidence type="ECO:0000256" key="4">
    <source>
        <dbReference type="ARBA" id="ARBA00022692"/>
    </source>
</evidence>
<evidence type="ECO:0000313" key="10">
    <source>
        <dbReference type="EMBL" id="GBF57826.1"/>
    </source>
</evidence>
<evidence type="ECO:0000256" key="5">
    <source>
        <dbReference type="ARBA" id="ARBA00022989"/>
    </source>
</evidence>
<accession>A0A2P2E9U2</accession>
<proteinExistence type="inferred from homology"/>
<evidence type="ECO:0000256" key="7">
    <source>
        <dbReference type="RuleBase" id="RU003879"/>
    </source>
</evidence>
<keyword evidence="11" id="KW-1185">Reference proteome</keyword>
<keyword evidence="7" id="KW-0813">Transport</keyword>
<dbReference type="RefSeq" id="WP_108984705.1">
    <property type="nucleotide sequence ID" value="NZ_BFBR01000004.1"/>
</dbReference>
<dbReference type="EMBL" id="BFBR01000004">
    <property type="protein sequence ID" value="GBF57826.1"/>
    <property type="molecule type" value="Genomic_DNA"/>
</dbReference>
<evidence type="ECO:0000256" key="2">
    <source>
        <dbReference type="ARBA" id="ARBA00005811"/>
    </source>
</evidence>
<sequence>MGAKLAGGGRGKGLQPSSEPNIVPFIDILLVLLIIFMVAAPIPTTDVKVDLPPPSPPPEQQQEKPKTPTVVDIRDDGTGLPQIFVDAQLVESDQLAAKVLERVTFHVPDSPNRLLETVRVRADQTLPYRSVMETMAILQEANFQKVSLVAEDAISQDQLR</sequence>
<name>A0A2P2E9U2_9PROT</name>
<protein>
    <submittedName>
        <fullName evidence="10">Biopolymer transport protein ExbD</fullName>
    </submittedName>
</protein>
<dbReference type="OrthoDB" id="9798629at2"/>
<keyword evidence="5 9" id="KW-1133">Transmembrane helix</keyword>
<dbReference type="GO" id="GO:0022857">
    <property type="term" value="F:transmembrane transporter activity"/>
    <property type="evidence" value="ECO:0007669"/>
    <property type="project" value="InterPro"/>
</dbReference>
<dbReference type="GO" id="GO:0015031">
    <property type="term" value="P:protein transport"/>
    <property type="evidence" value="ECO:0007669"/>
    <property type="project" value="UniProtKB-KW"/>
</dbReference>
<keyword evidence="7" id="KW-0653">Protein transport</keyword>
<keyword evidence="3" id="KW-1003">Cell membrane</keyword>
<dbReference type="InterPro" id="IPR003400">
    <property type="entry name" value="ExbD"/>
</dbReference>
<dbReference type="Gene3D" id="3.30.420.270">
    <property type="match status" value="1"/>
</dbReference>
<evidence type="ECO:0000256" key="1">
    <source>
        <dbReference type="ARBA" id="ARBA00004162"/>
    </source>
</evidence>
<feature type="transmembrane region" description="Helical" evidence="9">
    <location>
        <begin position="21"/>
        <end position="42"/>
    </location>
</feature>
<dbReference type="PANTHER" id="PTHR30558:SF7">
    <property type="entry name" value="TOL-PAL SYSTEM PROTEIN TOLR"/>
    <property type="match status" value="1"/>
</dbReference>
<evidence type="ECO:0000256" key="9">
    <source>
        <dbReference type="SAM" id="Phobius"/>
    </source>
</evidence>
<organism evidence="10 11">
    <name type="scientific">Candidatus Phycosocius bacilliformis</name>
    <dbReference type="NCBI Taxonomy" id="1445552"/>
    <lineage>
        <taxon>Bacteria</taxon>
        <taxon>Pseudomonadati</taxon>
        <taxon>Pseudomonadota</taxon>
        <taxon>Alphaproteobacteria</taxon>
        <taxon>Caulobacterales</taxon>
        <taxon>Caulobacterales incertae sedis</taxon>
        <taxon>Candidatus Phycosocius</taxon>
    </lineage>
</organism>
<dbReference type="Pfam" id="PF02472">
    <property type="entry name" value="ExbD"/>
    <property type="match status" value="1"/>
</dbReference>
<dbReference type="Proteomes" id="UP000245086">
    <property type="component" value="Unassembled WGS sequence"/>
</dbReference>
<keyword evidence="6 9" id="KW-0472">Membrane</keyword>